<sequence length="100" mass="11467">MFPKDEECYENVAMFGRRHLFLLNKCTVSFSLNAVKRNRGFQISKTETVDSKIQKPKQKPENLKKSCCNMKASAFQVAEMTSNGELTNQQSGQHYQDAEQ</sequence>
<evidence type="ECO:0000313" key="1">
    <source>
        <dbReference type="Proteomes" id="UP000887565"/>
    </source>
</evidence>
<protein>
    <submittedName>
        <fullName evidence="2">Uncharacterized protein</fullName>
    </submittedName>
</protein>
<accession>A0A915HKU5</accession>
<organism evidence="1 2">
    <name type="scientific">Romanomermis culicivorax</name>
    <name type="common">Nematode worm</name>
    <dbReference type="NCBI Taxonomy" id="13658"/>
    <lineage>
        <taxon>Eukaryota</taxon>
        <taxon>Metazoa</taxon>
        <taxon>Ecdysozoa</taxon>
        <taxon>Nematoda</taxon>
        <taxon>Enoplea</taxon>
        <taxon>Dorylaimia</taxon>
        <taxon>Mermithida</taxon>
        <taxon>Mermithoidea</taxon>
        <taxon>Mermithidae</taxon>
        <taxon>Romanomermis</taxon>
    </lineage>
</organism>
<name>A0A915HKU5_ROMCU</name>
<dbReference type="AlphaFoldDB" id="A0A915HKU5"/>
<evidence type="ECO:0000313" key="2">
    <source>
        <dbReference type="WBParaSite" id="nRc.2.0.1.t02171-RA"/>
    </source>
</evidence>
<dbReference type="Proteomes" id="UP000887565">
    <property type="component" value="Unplaced"/>
</dbReference>
<proteinExistence type="predicted"/>
<reference evidence="2" key="1">
    <citation type="submission" date="2022-11" db="UniProtKB">
        <authorList>
            <consortium name="WormBaseParasite"/>
        </authorList>
    </citation>
    <scope>IDENTIFICATION</scope>
</reference>
<dbReference type="WBParaSite" id="nRc.2.0.1.t02171-RA">
    <property type="protein sequence ID" value="nRc.2.0.1.t02171-RA"/>
    <property type="gene ID" value="nRc.2.0.1.g02171"/>
</dbReference>
<keyword evidence="1" id="KW-1185">Reference proteome</keyword>